<evidence type="ECO:0000313" key="2">
    <source>
        <dbReference type="Proteomes" id="UP000823964"/>
    </source>
</evidence>
<evidence type="ECO:0000313" key="1">
    <source>
        <dbReference type="EMBL" id="HIX20108.1"/>
    </source>
</evidence>
<reference evidence="1" key="2">
    <citation type="submission" date="2021-04" db="EMBL/GenBank/DDBJ databases">
        <authorList>
            <person name="Gilroy R."/>
        </authorList>
    </citation>
    <scope>NUCLEOTIDE SEQUENCE</scope>
    <source>
        <strain evidence="1">14975</strain>
    </source>
</reference>
<dbReference type="Gene3D" id="3.40.50.150">
    <property type="entry name" value="Vaccinia Virus protein VP39"/>
    <property type="match status" value="1"/>
</dbReference>
<organism evidence="1 2">
    <name type="scientific">Candidatus Akkermansia intestinigallinarum</name>
    <dbReference type="NCBI Taxonomy" id="2838431"/>
    <lineage>
        <taxon>Bacteria</taxon>
        <taxon>Pseudomonadati</taxon>
        <taxon>Verrucomicrobiota</taxon>
        <taxon>Verrucomicrobiia</taxon>
        <taxon>Verrucomicrobiales</taxon>
        <taxon>Akkermansiaceae</taxon>
        <taxon>Akkermansia</taxon>
    </lineage>
</organism>
<dbReference type="AlphaFoldDB" id="A0A9D2AI68"/>
<accession>A0A9D2AI68</accession>
<dbReference type="SUPFAM" id="SSF53335">
    <property type="entry name" value="S-adenosyl-L-methionine-dependent methyltransferases"/>
    <property type="match status" value="1"/>
</dbReference>
<reference evidence="1" key="1">
    <citation type="journal article" date="2021" name="PeerJ">
        <title>Extensive microbial diversity within the chicken gut microbiome revealed by metagenomics and culture.</title>
        <authorList>
            <person name="Gilroy R."/>
            <person name="Ravi A."/>
            <person name="Getino M."/>
            <person name="Pursley I."/>
            <person name="Horton D.L."/>
            <person name="Alikhan N.F."/>
            <person name="Baker D."/>
            <person name="Gharbi K."/>
            <person name="Hall N."/>
            <person name="Watson M."/>
            <person name="Adriaenssens E.M."/>
            <person name="Foster-Nyarko E."/>
            <person name="Jarju S."/>
            <person name="Secka A."/>
            <person name="Antonio M."/>
            <person name="Oren A."/>
            <person name="Chaudhuri R.R."/>
            <person name="La Ragione R."/>
            <person name="Hildebrand F."/>
            <person name="Pallen M.J."/>
        </authorList>
    </citation>
    <scope>NUCLEOTIDE SEQUENCE</scope>
    <source>
        <strain evidence="1">14975</strain>
    </source>
</reference>
<dbReference type="EMBL" id="DXFQ01000103">
    <property type="protein sequence ID" value="HIX20108.1"/>
    <property type="molecule type" value="Genomic_DNA"/>
</dbReference>
<dbReference type="InterPro" id="IPR029063">
    <property type="entry name" value="SAM-dependent_MTases_sf"/>
</dbReference>
<evidence type="ECO:0008006" key="3">
    <source>
        <dbReference type="Google" id="ProtNLM"/>
    </source>
</evidence>
<sequence>MKPLTKLGEYQTDDGSLWELWERDGVLTLQHDGMPCATSFTHGSEDSLAETAVSPITRAGQPCIMIAGLGLGYGLAKAMQCLPKEKARFIVAEPVAAVVDWNRRFGENAPLWEDKRVSVETQSAVELCRKRTGSLHAIIMRHSHARCVLSLGDAQALFNALKGGSLLAISLAKPDKRLEGTLRKAGFELSSLAVPASSKGKQLRFHTLLLARRGRFVPFAERGAN</sequence>
<comment type="caution">
    <text evidence="1">The sequence shown here is derived from an EMBL/GenBank/DDBJ whole genome shotgun (WGS) entry which is preliminary data.</text>
</comment>
<protein>
    <recommendedName>
        <fullName evidence="3">Spermidine synthase</fullName>
    </recommendedName>
</protein>
<dbReference type="Proteomes" id="UP000823964">
    <property type="component" value="Unassembled WGS sequence"/>
</dbReference>
<proteinExistence type="predicted"/>
<gene>
    <name evidence="1" type="ORF">H9862_05835</name>
</gene>
<name>A0A9D2AI68_9BACT</name>